<dbReference type="CDD" id="cd07033">
    <property type="entry name" value="TPP_PYR_DXS_TK_like"/>
    <property type="match status" value="1"/>
</dbReference>
<dbReference type="Gene3D" id="3.40.50.920">
    <property type="match status" value="1"/>
</dbReference>
<reference evidence="12" key="1">
    <citation type="submission" date="2018-05" db="EMBL/GenBank/DDBJ databases">
        <authorList>
            <person name="Lanie J.A."/>
            <person name="Ng W.-L."/>
            <person name="Kazmierczak K.M."/>
            <person name="Andrzejewski T.M."/>
            <person name="Davidsen T.M."/>
            <person name="Wayne K.J."/>
            <person name="Tettelin H."/>
            <person name="Glass J.I."/>
            <person name="Rusch D."/>
            <person name="Podicherti R."/>
            <person name="Tsui H.-C.T."/>
            <person name="Winkler M.E."/>
        </authorList>
    </citation>
    <scope>NUCLEOTIDE SEQUENCE</scope>
</reference>
<dbReference type="AlphaFoldDB" id="A0A381XTE2"/>
<keyword evidence="8" id="KW-0460">Magnesium</keyword>
<evidence type="ECO:0000256" key="10">
    <source>
        <dbReference type="ARBA" id="ARBA00049473"/>
    </source>
</evidence>
<dbReference type="InterPro" id="IPR020826">
    <property type="entry name" value="Transketolase_BS"/>
</dbReference>
<dbReference type="NCBIfam" id="TIGR00232">
    <property type="entry name" value="tktlase_bact"/>
    <property type="match status" value="1"/>
</dbReference>
<evidence type="ECO:0000256" key="9">
    <source>
        <dbReference type="ARBA" id="ARBA00023052"/>
    </source>
</evidence>
<dbReference type="EC" id="2.2.1.1" evidence="5"/>
<dbReference type="InterPro" id="IPR009014">
    <property type="entry name" value="Transketo_C/PFOR_II"/>
</dbReference>
<dbReference type="PROSITE" id="PS00802">
    <property type="entry name" value="TRANSKETOLASE_2"/>
    <property type="match status" value="1"/>
</dbReference>
<accession>A0A381XTE2</accession>
<dbReference type="SMART" id="SM00861">
    <property type="entry name" value="Transket_pyr"/>
    <property type="match status" value="1"/>
</dbReference>
<evidence type="ECO:0000256" key="4">
    <source>
        <dbReference type="ARBA" id="ARBA00011738"/>
    </source>
</evidence>
<evidence type="ECO:0000256" key="2">
    <source>
        <dbReference type="ARBA" id="ARBA00001964"/>
    </source>
</evidence>
<evidence type="ECO:0000259" key="11">
    <source>
        <dbReference type="SMART" id="SM00861"/>
    </source>
</evidence>
<evidence type="ECO:0000256" key="3">
    <source>
        <dbReference type="ARBA" id="ARBA00007131"/>
    </source>
</evidence>
<comment type="similarity">
    <text evidence="3">Belongs to the transketolase family.</text>
</comment>
<dbReference type="InterPro" id="IPR005474">
    <property type="entry name" value="Transketolase_N"/>
</dbReference>
<evidence type="ECO:0000256" key="8">
    <source>
        <dbReference type="ARBA" id="ARBA00022842"/>
    </source>
</evidence>
<dbReference type="FunFam" id="3.40.50.920:FF:000003">
    <property type="entry name" value="Transketolase"/>
    <property type="match status" value="1"/>
</dbReference>
<dbReference type="FunFam" id="3.40.50.970:FF:000003">
    <property type="entry name" value="Transketolase"/>
    <property type="match status" value="1"/>
</dbReference>
<dbReference type="InterPro" id="IPR005478">
    <property type="entry name" value="Transketolase_bac-like"/>
</dbReference>
<feature type="non-terminal residue" evidence="12">
    <location>
        <position position="652"/>
    </location>
</feature>
<dbReference type="FunFam" id="3.40.50.970:FF:000004">
    <property type="entry name" value="Transketolase"/>
    <property type="match status" value="1"/>
</dbReference>
<dbReference type="PROSITE" id="PS00801">
    <property type="entry name" value="TRANSKETOLASE_1"/>
    <property type="match status" value="1"/>
</dbReference>
<keyword evidence="9" id="KW-0786">Thiamine pyrophosphate</keyword>
<keyword evidence="7" id="KW-0479">Metal-binding</keyword>
<dbReference type="Pfam" id="PF00456">
    <property type="entry name" value="Transketolase_N"/>
    <property type="match status" value="1"/>
</dbReference>
<dbReference type="SUPFAM" id="SSF52518">
    <property type="entry name" value="Thiamin diphosphate-binding fold (THDP-binding)"/>
    <property type="match status" value="2"/>
</dbReference>
<dbReference type="GO" id="GO:0005829">
    <property type="term" value="C:cytosol"/>
    <property type="evidence" value="ECO:0007669"/>
    <property type="project" value="TreeGrafter"/>
</dbReference>
<feature type="domain" description="Transketolase-like pyrimidine-binding" evidence="11">
    <location>
        <begin position="352"/>
        <end position="522"/>
    </location>
</feature>
<comment type="catalytic activity">
    <reaction evidence="10">
        <text>D-sedoheptulose 7-phosphate + D-glyceraldehyde 3-phosphate = aldehydo-D-ribose 5-phosphate + D-xylulose 5-phosphate</text>
        <dbReference type="Rhea" id="RHEA:10508"/>
        <dbReference type="ChEBI" id="CHEBI:57483"/>
        <dbReference type="ChEBI" id="CHEBI:57737"/>
        <dbReference type="ChEBI" id="CHEBI:58273"/>
        <dbReference type="ChEBI" id="CHEBI:59776"/>
        <dbReference type="EC" id="2.2.1.1"/>
    </reaction>
</comment>
<dbReference type="GO" id="GO:0006098">
    <property type="term" value="P:pentose-phosphate shunt"/>
    <property type="evidence" value="ECO:0007669"/>
    <property type="project" value="TreeGrafter"/>
</dbReference>
<comment type="cofactor">
    <cofactor evidence="1">
        <name>Mg(2+)</name>
        <dbReference type="ChEBI" id="CHEBI:18420"/>
    </cofactor>
</comment>
<name>A0A381XTE2_9ZZZZ</name>
<dbReference type="InterPro" id="IPR005475">
    <property type="entry name" value="Transketolase-like_Pyr-bd"/>
</dbReference>
<comment type="subunit">
    <text evidence="4">Homodimer.</text>
</comment>
<protein>
    <recommendedName>
        <fullName evidence="5">transketolase</fullName>
        <ecNumber evidence="5">2.2.1.1</ecNumber>
    </recommendedName>
</protein>
<dbReference type="Gene3D" id="3.40.50.970">
    <property type="match status" value="2"/>
</dbReference>
<dbReference type="SUPFAM" id="SSF52922">
    <property type="entry name" value="TK C-terminal domain-like"/>
    <property type="match status" value="1"/>
</dbReference>
<dbReference type="InterPro" id="IPR049557">
    <property type="entry name" value="Transketolase_CS"/>
</dbReference>
<dbReference type="InterPro" id="IPR033247">
    <property type="entry name" value="Transketolase_fam"/>
</dbReference>
<dbReference type="InterPro" id="IPR029061">
    <property type="entry name" value="THDP-binding"/>
</dbReference>
<dbReference type="GO" id="GO:0004802">
    <property type="term" value="F:transketolase activity"/>
    <property type="evidence" value="ECO:0007669"/>
    <property type="project" value="UniProtKB-EC"/>
</dbReference>
<dbReference type="PANTHER" id="PTHR43522:SF2">
    <property type="entry name" value="TRANSKETOLASE 1-RELATED"/>
    <property type="match status" value="1"/>
</dbReference>
<evidence type="ECO:0000256" key="1">
    <source>
        <dbReference type="ARBA" id="ARBA00001946"/>
    </source>
</evidence>
<sequence length="652" mass="72059">MEELRCINTLRCLSIDMVQKANSGHPGMPLGMAPAMHILYSRILKFSSKHSKWSSRDRFVLSNGHGCALLYSMLHLAGYNVSLDDLKNFRQSGSNTPGHPEINITDGVEATTGPLGQGIANAVGMAISQEHIAARFNKPNFPIADSKIYVFCGDGCLQEGISSEACSLAGHLKLKNLIIIYDDNSITIDGNTSLSFSEDIPMRFKSCGWNTITVENGNEDIDAIENAIREAQESDRPTIISLKTYIGYKSPFENTSKAHGAPLGINGVSATKDALNMDSSKSFEIPNDVKEFYANIIEKGNKFYDDWEKMFTEYSKQWPNEAAEYNRIFIEKKLPNNWKECLDQFNDDNSNVATRSISGKILKVIADCVPELVGGCADLTPSCKTSFNTVDFQPGSYHGRYFRFGIREHAMIAICNGISYYGGLIPFSATFLNFITYAWGAVRVGALSHARQIYIMTHDSIALGEDGPTHQPVEVLPLLRATPNLVTFRPADVREVIASYEFAFENQTTPIVLSLTRQSVPSLVQSDRYKALKGAYILQQTSEGLPDIILIGSGSEVHLLVETSVKLEKKGMNVRIVSSPSLDVFEQQSIEYRRKILVPDVPVVSVEASSTFGWAKYAHYNIGMTTFGASAPGSENMKRFGFTSENILEKII</sequence>
<dbReference type="EMBL" id="UINC01016325">
    <property type="protein sequence ID" value="SVA68044.1"/>
    <property type="molecule type" value="Genomic_DNA"/>
</dbReference>
<proteinExistence type="inferred from homology"/>
<comment type="cofactor">
    <cofactor evidence="2">
        <name>thiamine diphosphate</name>
        <dbReference type="ChEBI" id="CHEBI:58937"/>
    </cofactor>
</comment>
<dbReference type="GO" id="GO:0046872">
    <property type="term" value="F:metal ion binding"/>
    <property type="evidence" value="ECO:0007669"/>
    <property type="project" value="UniProtKB-KW"/>
</dbReference>
<dbReference type="InterPro" id="IPR055152">
    <property type="entry name" value="Transketolase-like_C_2"/>
</dbReference>
<evidence type="ECO:0000313" key="12">
    <source>
        <dbReference type="EMBL" id="SVA68044.1"/>
    </source>
</evidence>
<dbReference type="Pfam" id="PF02779">
    <property type="entry name" value="Transket_pyr"/>
    <property type="match status" value="1"/>
</dbReference>
<gene>
    <name evidence="12" type="ORF">METZ01_LOCUS120898</name>
</gene>
<evidence type="ECO:0000256" key="5">
    <source>
        <dbReference type="ARBA" id="ARBA00013152"/>
    </source>
</evidence>
<evidence type="ECO:0000256" key="7">
    <source>
        <dbReference type="ARBA" id="ARBA00022723"/>
    </source>
</evidence>
<evidence type="ECO:0000256" key="6">
    <source>
        <dbReference type="ARBA" id="ARBA00022679"/>
    </source>
</evidence>
<organism evidence="12">
    <name type="scientific">marine metagenome</name>
    <dbReference type="NCBI Taxonomy" id="408172"/>
    <lineage>
        <taxon>unclassified sequences</taxon>
        <taxon>metagenomes</taxon>
        <taxon>ecological metagenomes</taxon>
    </lineage>
</organism>
<keyword evidence="6" id="KW-0808">Transferase</keyword>
<dbReference type="PANTHER" id="PTHR43522">
    <property type="entry name" value="TRANSKETOLASE"/>
    <property type="match status" value="1"/>
</dbReference>
<dbReference type="Pfam" id="PF22613">
    <property type="entry name" value="Transketolase_C_1"/>
    <property type="match status" value="1"/>
</dbReference>
<dbReference type="CDD" id="cd02012">
    <property type="entry name" value="TPP_TK"/>
    <property type="match status" value="1"/>
</dbReference>